<reference evidence="2" key="2">
    <citation type="submission" date="2021-01" db="EMBL/GenBank/DDBJ databases">
        <authorList>
            <person name="Schikora-Tamarit M.A."/>
        </authorList>
    </citation>
    <scope>NUCLEOTIDE SEQUENCE</scope>
    <source>
        <strain evidence="2">CBS2887</strain>
    </source>
</reference>
<accession>A0A9P8Q680</accession>
<feature type="region of interest" description="Disordered" evidence="1">
    <location>
        <begin position="209"/>
        <end position="247"/>
    </location>
</feature>
<organism evidence="2 3">
    <name type="scientific">Wickerhamomyces pijperi</name>
    <name type="common">Yeast</name>
    <name type="synonym">Pichia pijperi</name>
    <dbReference type="NCBI Taxonomy" id="599730"/>
    <lineage>
        <taxon>Eukaryota</taxon>
        <taxon>Fungi</taxon>
        <taxon>Dikarya</taxon>
        <taxon>Ascomycota</taxon>
        <taxon>Saccharomycotina</taxon>
        <taxon>Saccharomycetes</taxon>
        <taxon>Phaffomycetales</taxon>
        <taxon>Wickerhamomycetaceae</taxon>
        <taxon>Wickerhamomyces</taxon>
    </lineage>
</organism>
<feature type="compositionally biased region" description="Polar residues" evidence="1">
    <location>
        <begin position="124"/>
        <end position="134"/>
    </location>
</feature>
<feature type="compositionally biased region" description="Polar residues" evidence="1">
    <location>
        <begin position="1"/>
        <end position="11"/>
    </location>
</feature>
<proteinExistence type="predicted"/>
<reference evidence="2" key="1">
    <citation type="journal article" date="2021" name="Open Biol.">
        <title>Shared evolutionary footprints suggest mitochondrial oxidative damage underlies multiple complex I losses in fungi.</title>
        <authorList>
            <person name="Schikora-Tamarit M.A."/>
            <person name="Marcet-Houben M."/>
            <person name="Nosek J."/>
            <person name="Gabaldon T."/>
        </authorList>
    </citation>
    <scope>NUCLEOTIDE SEQUENCE</scope>
    <source>
        <strain evidence="2">CBS2887</strain>
    </source>
</reference>
<protein>
    <submittedName>
        <fullName evidence="2">Uncharacterized protein</fullName>
    </submittedName>
</protein>
<feature type="compositionally biased region" description="Low complexity" evidence="1">
    <location>
        <begin position="141"/>
        <end position="154"/>
    </location>
</feature>
<evidence type="ECO:0000313" key="2">
    <source>
        <dbReference type="EMBL" id="KAH3684742.1"/>
    </source>
</evidence>
<feature type="region of interest" description="Disordered" evidence="1">
    <location>
        <begin position="112"/>
        <end position="157"/>
    </location>
</feature>
<comment type="caution">
    <text evidence="2">The sequence shown here is derived from an EMBL/GenBank/DDBJ whole genome shotgun (WGS) entry which is preliminary data.</text>
</comment>
<feature type="region of interest" description="Disordered" evidence="1">
    <location>
        <begin position="1"/>
        <end position="70"/>
    </location>
</feature>
<sequence>MPTTTESSQHIHSYHQGADSPVAQPTPTKATSPRLATRKLETFLSIPDETPPQCCKTPEPADIFASHQSNGHKFDERAKFEGLPNRPLVRRSSTNYASALINDSLEKRLSIDDIDTDNQQTNTYSPIYNPSSAGYIQDPQPTSATDPPSADSPSNHWRSEYSKHINQRSSIGMDRSKDLSAYNFNIDYTKDEPQYPSYDKQEQREFGTALTKNKSYHSNQEPTEQDLSRSKSANKGTDPLDEPNTSDDVVYYRLKQREQHYHVGNNDFLA</sequence>
<evidence type="ECO:0000256" key="1">
    <source>
        <dbReference type="SAM" id="MobiDB-lite"/>
    </source>
</evidence>
<evidence type="ECO:0000313" key="3">
    <source>
        <dbReference type="Proteomes" id="UP000774326"/>
    </source>
</evidence>
<keyword evidence="3" id="KW-1185">Reference proteome</keyword>
<name>A0A9P8Q680_WICPI</name>
<dbReference type="AlphaFoldDB" id="A0A9P8Q680"/>
<dbReference type="Proteomes" id="UP000774326">
    <property type="component" value="Unassembled WGS sequence"/>
</dbReference>
<dbReference type="EMBL" id="JAEUBG010002350">
    <property type="protein sequence ID" value="KAH3684742.1"/>
    <property type="molecule type" value="Genomic_DNA"/>
</dbReference>
<feature type="compositionally biased region" description="Polar residues" evidence="1">
    <location>
        <begin position="210"/>
        <end position="222"/>
    </location>
</feature>
<gene>
    <name evidence="2" type="ORF">WICPIJ_004273</name>
</gene>